<dbReference type="InterPro" id="IPR002347">
    <property type="entry name" value="SDR_fam"/>
</dbReference>
<organism evidence="2">
    <name type="scientific">mine drainage metagenome</name>
    <dbReference type="NCBI Taxonomy" id="410659"/>
    <lineage>
        <taxon>unclassified sequences</taxon>
        <taxon>metagenomes</taxon>
        <taxon>ecological metagenomes</taxon>
    </lineage>
</organism>
<sequence length="264" mass="28166">MSLDLGLAGQRVLVTGASQGIGHAAARALLEEGARVVINSSQPERLARAVEALSAFGPVHGIVADLRHRADLERLIRESTEHLGGLDVLVYVTGGPAPGRAMELDYAAWQRAAELLAVSPAYLSRLAAERMISNPRGGRIVLLGSLTMREPIPTLALSNVMRIPLLGLVRTLARELGPKQVRVNGILPGYIDTERVREIFEDTARREATSPAEVRGRLEREIPLGRLGAPAELARVIAFLASDASSYVTGSVLPVDGGILRSIG</sequence>
<reference evidence="2" key="2">
    <citation type="journal article" date="2014" name="ISME J.">
        <title>Microbial stratification in low pH oxic and suboxic macroscopic growths along an acid mine drainage.</title>
        <authorList>
            <person name="Mendez-Garcia C."/>
            <person name="Mesa V."/>
            <person name="Sprenger R.R."/>
            <person name="Richter M."/>
            <person name="Diez M.S."/>
            <person name="Solano J."/>
            <person name="Bargiela R."/>
            <person name="Golyshina O.V."/>
            <person name="Manteca A."/>
            <person name="Ramos J.L."/>
            <person name="Gallego J.R."/>
            <person name="Llorente I."/>
            <person name="Martins Dos Santos V.A."/>
            <person name="Jensen O.N."/>
            <person name="Pelaez A.I."/>
            <person name="Sanchez J."/>
            <person name="Ferrer M."/>
        </authorList>
    </citation>
    <scope>NUCLEOTIDE SEQUENCE</scope>
</reference>
<dbReference type="SUPFAM" id="SSF51735">
    <property type="entry name" value="NAD(P)-binding Rossmann-fold domains"/>
    <property type="match status" value="1"/>
</dbReference>
<dbReference type="PRINTS" id="PR00081">
    <property type="entry name" value="GDHRDH"/>
</dbReference>
<dbReference type="PANTHER" id="PTHR42879:SF6">
    <property type="entry name" value="NADPH-DEPENDENT REDUCTASE BACG"/>
    <property type="match status" value="1"/>
</dbReference>
<evidence type="ECO:0000256" key="1">
    <source>
        <dbReference type="ARBA" id="ARBA00006484"/>
    </source>
</evidence>
<dbReference type="PANTHER" id="PTHR42879">
    <property type="entry name" value="3-OXOACYL-(ACYL-CARRIER-PROTEIN) REDUCTASE"/>
    <property type="match status" value="1"/>
</dbReference>
<dbReference type="CDD" id="cd05344">
    <property type="entry name" value="BKR_like_SDR_like"/>
    <property type="match status" value="1"/>
</dbReference>
<dbReference type="AlphaFoldDB" id="T0YEC4"/>
<proteinExistence type="inferred from homology"/>
<dbReference type="InterPro" id="IPR050259">
    <property type="entry name" value="SDR"/>
</dbReference>
<name>T0YEC4_9ZZZZ</name>
<dbReference type="EMBL" id="AUZY01012405">
    <property type="protein sequence ID" value="EQD30182.1"/>
    <property type="molecule type" value="Genomic_DNA"/>
</dbReference>
<evidence type="ECO:0000313" key="2">
    <source>
        <dbReference type="EMBL" id="EQD30182.1"/>
    </source>
</evidence>
<comment type="similarity">
    <text evidence="1">Belongs to the short-chain dehydrogenases/reductases (SDR) family.</text>
</comment>
<comment type="caution">
    <text evidence="2">The sequence shown here is derived from an EMBL/GenBank/DDBJ whole genome shotgun (WGS) entry which is preliminary data.</text>
</comment>
<dbReference type="FunFam" id="3.40.50.720:FF:000084">
    <property type="entry name" value="Short-chain dehydrogenase reductase"/>
    <property type="match status" value="1"/>
</dbReference>
<accession>T0YEC4</accession>
<dbReference type="InterPro" id="IPR036291">
    <property type="entry name" value="NAD(P)-bd_dom_sf"/>
</dbReference>
<dbReference type="Gene3D" id="3.40.50.720">
    <property type="entry name" value="NAD(P)-binding Rossmann-like Domain"/>
    <property type="match status" value="1"/>
</dbReference>
<dbReference type="Pfam" id="PF13561">
    <property type="entry name" value="adh_short_C2"/>
    <property type="match status" value="1"/>
</dbReference>
<gene>
    <name evidence="2" type="ORF">B1B_18537</name>
</gene>
<protein>
    <submittedName>
        <fullName evidence="2">Short-chain dehydrogenase/reductase SDR</fullName>
    </submittedName>
</protein>
<reference evidence="2" key="1">
    <citation type="submission" date="2013-08" db="EMBL/GenBank/DDBJ databases">
        <authorList>
            <person name="Mendez C."/>
            <person name="Richter M."/>
            <person name="Ferrer M."/>
            <person name="Sanchez J."/>
        </authorList>
    </citation>
    <scope>NUCLEOTIDE SEQUENCE</scope>
</reference>